<proteinExistence type="predicted"/>
<gene>
    <name evidence="1" type="ORF">SDC9_137014</name>
</gene>
<accession>A0A645DKS8</accession>
<comment type="caution">
    <text evidence="1">The sequence shown here is derived from an EMBL/GenBank/DDBJ whole genome shotgun (WGS) entry which is preliminary data.</text>
</comment>
<dbReference type="EMBL" id="VSSQ01037260">
    <property type="protein sequence ID" value="MPM89899.1"/>
    <property type="molecule type" value="Genomic_DNA"/>
</dbReference>
<reference evidence="1" key="1">
    <citation type="submission" date="2019-08" db="EMBL/GenBank/DDBJ databases">
        <authorList>
            <person name="Kucharzyk K."/>
            <person name="Murdoch R.W."/>
            <person name="Higgins S."/>
            <person name="Loffler F."/>
        </authorList>
    </citation>
    <scope>NUCLEOTIDE SEQUENCE</scope>
</reference>
<sequence>MSSLETCNVEFVTFQTCRCLLFVILEGNVGIQPSGTTNIKFTLIFGIQVYEDITFEDTGFQPSGTCHTCLFVHSKEGLYRAMHHILVFQDSHGYSQPHPVICSQGGAVGIYPTVNNTGFDRILFKIMDFVTVLLGHHIYMCLQDNSFTILQAGRCRFPDDNVAELVFDSLKTQVFPEFFQEKDSLTLFFGWSRNLRKRVKMVPYPCGL</sequence>
<protein>
    <submittedName>
        <fullName evidence="1">Uncharacterized protein</fullName>
    </submittedName>
</protein>
<organism evidence="1">
    <name type="scientific">bioreactor metagenome</name>
    <dbReference type="NCBI Taxonomy" id="1076179"/>
    <lineage>
        <taxon>unclassified sequences</taxon>
        <taxon>metagenomes</taxon>
        <taxon>ecological metagenomes</taxon>
    </lineage>
</organism>
<dbReference type="AlphaFoldDB" id="A0A645DKS8"/>
<name>A0A645DKS8_9ZZZZ</name>
<evidence type="ECO:0000313" key="1">
    <source>
        <dbReference type="EMBL" id="MPM89899.1"/>
    </source>
</evidence>